<organism evidence="6 7">
    <name type="scientific">Brevibacterium marinum</name>
    <dbReference type="NCBI Taxonomy" id="418643"/>
    <lineage>
        <taxon>Bacteria</taxon>
        <taxon>Bacillati</taxon>
        <taxon>Actinomycetota</taxon>
        <taxon>Actinomycetes</taxon>
        <taxon>Micrococcales</taxon>
        <taxon>Brevibacteriaceae</taxon>
        <taxon>Brevibacterium</taxon>
    </lineage>
</organism>
<dbReference type="AlphaFoldDB" id="A0A846S5J9"/>
<gene>
    <name evidence="6" type="ORF">BKA07_002386</name>
</gene>
<feature type="domain" description="Fe/B12 periplasmic-binding" evidence="5">
    <location>
        <begin position="16"/>
        <end position="291"/>
    </location>
</feature>
<dbReference type="Proteomes" id="UP000576792">
    <property type="component" value="Unassembled WGS sequence"/>
</dbReference>
<keyword evidence="4" id="KW-0732">Signal</keyword>
<protein>
    <submittedName>
        <fullName evidence="6">Iron complex transport system substrate-binding protein</fullName>
    </submittedName>
</protein>
<keyword evidence="3" id="KW-0813">Transport</keyword>
<dbReference type="PANTHER" id="PTHR30532">
    <property type="entry name" value="IRON III DICITRATE-BINDING PERIPLASMIC PROTEIN"/>
    <property type="match status" value="1"/>
</dbReference>
<comment type="subcellular location">
    <subcellularLocation>
        <location evidence="1">Cell envelope</location>
    </subcellularLocation>
</comment>
<name>A0A846S5J9_9MICO</name>
<proteinExistence type="inferred from homology"/>
<keyword evidence="7" id="KW-1185">Reference proteome</keyword>
<reference evidence="6 7" key="1">
    <citation type="submission" date="2020-03" db="EMBL/GenBank/DDBJ databases">
        <title>Sequencing the genomes of 1000 actinobacteria strains.</title>
        <authorList>
            <person name="Klenk H.-P."/>
        </authorList>
    </citation>
    <scope>NUCLEOTIDE SEQUENCE [LARGE SCALE GENOMIC DNA]</scope>
    <source>
        <strain evidence="6 7">DSM 18964</strain>
    </source>
</reference>
<dbReference type="GO" id="GO:1901678">
    <property type="term" value="P:iron coordination entity transport"/>
    <property type="evidence" value="ECO:0007669"/>
    <property type="project" value="UniProtKB-ARBA"/>
</dbReference>
<dbReference type="PANTHER" id="PTHR30532:SF24">
    <property type="entry name" value="FERRIC ENTEROBACTIN-BINDING PERIPLASMIC PROTEIN FEPB"/>
    <property type="match status" value="1"/>
</dbReference>
<evidence type="ECO:0000259" key="5">
    <source>
        <dbReference type="PROSITE" id="PS50983"/>
    </source>
</evidence>
<dbReference type="Pfam" id="PF01497">
    <property type="entry name" value="Peripla_BP_2"/>
    <property type="match status" value="1"/>
</dbReference>
<dbReference type="InterPro" id="IPR051313">
    <property type="entry name" value="Bact_iron-sidero_bind"/>
</dbReference>
<dbReference type="PROSITE" id="PS50983">
    <property type="entry name" value="FE_B12_PBP"/>
    <property type="match status" value="1"/>
</dbReference>
<dbReference type="RefSeq" id="WP_342449044.1">
    <property type="nucleotide sequence ID" value="NZ_BAAAPQ010000006.1"/>
</dbReference>
<comment type="similarity">
    <text evidence="2">Belongs to the bacterial solute-binding protein 8 family.</text>
</comment>
<dbReference type="SUPFAM" id="SSF53807">
    <property type="entry name" value="Helical backbone' metal receptor"/>
    <property type="match status" value="1"/>
</dbReference>
<evidence type="ECO:0000256" key="4">
    <source>
        <dbReference type="ARBA" id="ARBA00022729"/>
    </source>
</evidence>
<sequence>MSTEQGEIDVPADPKRVVVLNYALAGYLFDLGEQVVATTPEVTDSTGEYSRFWSERAEAQGTEFLPWSSDGFDLEAIIAADPDLIVAGGIGFPLKHAKDAYARLTEVAPTVIVSGEEESWQGQFSFIAAEVLGREDDYERFESAYEDRVAEVKANIAVPAGEVSVLTLDRADTPYILIEGTSLSAELERLGFATAPLFRENDIEPYTAGGDTFGPSLEVLPDVLRSETVFVVGFNNANIGVDDLEREAPYNRVPAFASGQAYDLPYWAIRGDYDEALALLDTIEAKFRKNR</sequence>
<evidence type="ECO:0000313" key="6">
    <source>
        <dbReference type="EMBL" id="NJC57351.1"/>
    </source>
</evidence>
<dbReference type="EMBL" id="JAATJN010000001">
    <property type="protein sequence ID" value="NJC57351.1"/>
    <property type="molecule type" value="Genomic_DNA"/>
</dbReference>
<dbReference type="GO" id="GO:0030288">
    <property type="term" value="C:outer membrane-bounded periplasmic space"/>
    <property type="evidence" value="ECO:0007669"/>
    <property type="project" value="TreeGrafter"/>
</dbReference>
<evidence type="ECO:0000256" key="2">
    <source>
        <dbReference type="ARBA" id="ARBA00008814"/>
    </source>
</evidence>
<evidence type="ECO:0000256" key="3">
    <source>
        <dbReference type="ARBA" id="ARBA00022448"/>
    </source>
</evidence>
<evidence type="ECO:0000313" key="7">
    <source>
        <dbReference type="Proteomes" id="UP000576792"/>
    </source>
</evidence>
<evidence type="ECO:0000256" key="1">
    <source>
        <dbReference type="ARBA" id="ARBA00004196"/>
    </source>
</evidence>
<dbReference type="InterPro" id="IPR002491">
    <property type="entry name" value="ABC_transptr_periplasmic_BD"/>
</dbReference>
<comment type="caution">
    <text evidence="6">The sequence shown here is derived from an EMBL/GenBank/DDBJ whole genome shotgun (WGS) entry which is preliminary data.</text>
</comment>
<accession>A0A846S5J9</accession>
<dbReference type="Gene3D" id="3.40.50.1980">
    <property type="entry name" value="Nitrogenase molybdenum iron protein domain"/>
    <property type="match status" value="2"/>
</dbReference>